<dbReference type="Proteomes" id="UP000523079">
    <property type="component" value="Unassembled WGS sequence"/>
</dbReference>
<organism evidence="1 2">
    <name type="scientific">Microlunatus kandeliicorticis</name>
    <dbReference type="NCBI Taxonomy" id="1759536"/>
    <lineage>
        <taxon>Bacteria</taxon>
        <taxon>Bacillati</taxon>
        <taxon>Actinomycetota</taxon>
        <taxon>Actinomycetes</taxon>
        <taxon>Propionibacteriales</taxon>
        <taxon>Propionibacteriaceae</taxon>
        <taxon>Microlunatus</taxon>
    </lineage>
</organism>
<accession>A0A7W3P6D2</accession>
<dbReference type="AlphaFoldDB" id="A0A7W3P6D2"/>
<dbReference type="EMBL" id="JACGWT010000004">
    <property type="protein sequence ID" value="MBA8794926.1"/>
    <property type="molecule type" value="Genomic_DNA"/>
</dbReference>
<gene>
    <name evidence="1" type="ORF">FHX74_002554</name>
</gene>
<keyword evidence="2" id="KW-1185">Reference proteome</keyword>
<sequence length="58" mass="5848">MISAHAALGRTAGTGSHYASAEAALDQAQAHRGDLGSNYGYASQVQLGLVHAQLADPA</sequence>
<reference evidence="1 2" key="1">
    <citation type="submission" date="2020-07" db="EMBL/GenBank/DDBJ databases">
        <title>Sequencing the genomes of 1000 actinobacteria strains.</title>
        <authorList>
            <person name="Klenk H.-P."/>
        </authorList>
    </citation>
    <scope>NUCLEOTIDE SEQUENCE [LARGE SCALE GENOMIC DNA]</scope>
    <source>
        <strain evidence="1 2">DSM 100723</strain>
    </source>
</reference>
<protein>
    <submittedName>
        <fullName evidence="1">Uncharacterized protein</fullName>
    </submittedName>
</protein>
<proteinExistence type="predicted"/>
<evidence type="ECO:0000313" key="1">
    <source>
        <dbReference type="EMBL" id="MBA8794926.1"/>
    </source>
</evidence>
<evidence type="ECO:0000313" key="2">
    <source>
        <dbReference type="Proteomes" id="UP000523079"/>
    </source>
</evidence>
<dbReference type="RefSeq" id="WP_182560556.1">
    <property type="nucleotide sequence ID" value="NZ_JACGWT010000004.1"/>
</dbReference>
<name>A0A7W3P6D2_9ACTN</name>
<comment type="caution">
    <text evidence="1">The sequence shown here is derived from an EMBL/GenBank/DDBJ whole genome shotgun (WGS) entry which is preliminary data.</text>
</comment>